<dbReference type="Pfam" id="PF20791">
    <property type="entry name" value="Acyl-ACP_TE_C"/>
    <property type="match status" value="1"/>
</dbReference>
<dbReference type="InterPro" id="IPR049427">
    <property type="entry name" value="Acyl-ACP_TE_C"/>
</dbReference>
<evidence type="ECO:0000313" key="10">
    <source>
        <dbReference type="EMBL" id="KAA9331910.1"/>
    </source>
</evidence>
<comment type="similarity">
    <text evidence="1">Belongs to the acyl-ACP thioesterase family.</text>
</comment>
<organism evidence="10 11">
    <name type="scientific">Adhaeribacter soli</name>
    <dbReference type="NCBI Taxonomy" id="2607655"/>
    <lineage>
        <taxon>Bacteria</taxon>
        <taxon>Pseudomonadati</taxon>
        <taxon>Bacteroidota</taxon>
        <taxon>Cytophagia</taxon>
        <taxon>Cytophagales</taxon>
        <taxon>Hymenobacteraceae</taxon>
        <taxon>Adhaeribacter</taxon>
    </lineage>
</organism>
<dbReference type="AlphaFoldDB" id="A0A5N1IV97"/>
<comment type="caution">
    <text evidence="10">The sequence shown here is derived from an EMBL/GenBank/DDBJ whole genome shotgun (WGS) entry which is preliminary data.</text>
</comment>
<dbReference type="Pfam" id="PF01643">
    <property type="entry name" value="Acyl-ACP_TE"/>
    <property type="match status" value="1"/>
</dbReference>
<dbReference type="CDD" id="cd00586">
    <property type="entry name" value="4HBT"/>
    <property type="match status" value="2"/>
</dbReference>
<feature type="domain" description="Acyl-ACP thioesterase-like C-terminal" evidence="9">
    <location>
        <begin position="157"/>
        <end position="246"/>
    </location>
</feature>
<keyword evidence="5" id="KW-0809">Transit peptide</keyword>
<gene>
    <name evidence="10" type="ORF">F0P94_14015</name>
</gene>
<evidence type="ECO:0000256" key="4">
    <source>
        <dbReference type="ARBA" id="ARBA00022832"/>
    </source>
</evidence>
<accession>A0A5N1IV97</accession>
<dbReference type="RefSeq" id="WP_150904519.1">
    <property type="nucleotide sequence ID" value="NZ_VTWT01000007.1"/>
</dbReference>
<dbReference type="EMBL" id="VTWT01000007">
    <property type="protein sequence ID" value="KAA9331910.1"/>
    <property type="molecule type" value="Genomic_DNA"/>
</dbReference>
<keyword evidence="4" id="KW-0276">Fatty acid metabolism</keyword>
<keyword evidence="11" id="KW-1185">Reference proteome</keyword>
<evidence type="ECO:0000256" key="5">
    <source>
        <dbReference type="ARBA" id="ARBA00022946"/>
    </source>
</evidence>
<keyword evidence="7" id="KW-0275">Fatty acid biosynthesis</keyword>
<dbReference type="Proteomes" id="UP000326570">
    <property type="component" value="Unassembled WGS sequence"/>
</dbReference>
<sequence>MPQAKGGTSQFTVRSNEINYRGEATMPAVVSYFQEAAWDNTKTLGISMYDLLERGLTWVLQRMRIEMFRYPKHDEKVTVETWASGREKVFLHRDFRLYSEAQELLGQATSVWLVMDVEARKMVAVPDFIMAHEIAPDHPPLPFAKGKLPALETPAYEEQMPVRWHDIDLNRHVTNTRYIAWVLEALPVAFHEEKQLQELDIIYRAESLLGDTVLSSGGKASAENTFLHKLTSQQTGKELVQAQTKWGASD</sequence>
<proteinExistence type="inferred from homology"/>
<reference evidence="10 11" key="1">
    <citation type="submission" date="2019-09" db="EMBL/GenBank/DDBJ databases">
        <title>Genome sequence of Adhaeribacter sp. M2.</title>
        <authorList>
            <person name="Srinivasan S."/>
        </authorList>
    </citation>
    <scope>NUCLEOTIDE SEQUENCE [LARGE SCALE GENOMIC DNA]</scope>
    <source>
        <strain evidence="10 11">M2</strain>
    </source>
</reference>
<evidence type="ECO:0000313" key="11">
    <source>
        <dbReference type="Proteomes" id="UP000326570"/>
    </source>
</evidence>
<dbReference type="InterPro" id="IPR045023">
    <property type="entry name" value="FATA/B"/>
</dbReference>
<dbReference type="PANTHER" id="PTHR31727">
    <property type="entry name" value="OLEOYL-ACYL CARRIER PROTEIN THIOESTERASE 1, CHLOROPLASTIC"/>
    <property type="match status" value="1"/>
</dbReference>
<dbReference type="Gene3D" id="3.10.129.10">
    <property type="entry name" value="Hotdog Thioesterase"/>
    <property type="match status" value="1"/>
</dbReference>
<dbReference type="GO" id="GO:0000036">
    <property type="term" value="F:acyl carrier activity"/>
    <property type="evidence" value="ECO:0007669"/>
    <property type="project" value="TreeGrafter"/>
</dbReference>
<evidence type="ECO:0000259" key="9">
    <source>
        <dbReference type="Pfam" id="PF20791"/>
    </source>
</evidence>
<evidence type="ECO:0000256" key="3">
    <source>
        <dbReference type="ARBA" id="ARBA00022801"/>
    </source>
</evidence>
<feature type="domain" description="Acyl-ACP thioesterase N-terminal hotdog" evidence="8">
    <location>
        <begin position="9"/>
        <end position="131"/>
    </location>
</feature>
<evidence type="ECO:0000256" key="2">
    <source>
        <dbReference type="ARBA" id="ARBA00022516"/>
    </source>
</evidence>
<keyword evidence="6" id="KW-0443">Lipid metabolism</keyword>
<keyword evidence="3" id="KW-0378">Hydrolase</keyword>
<dbReference type="InterPro" id="IPR029069">
    <property type="entry name" value="HotDog_dom_sf"/>
</dbReference>
<dbReference type="SUPFAM" id="SSF54637">
    <property type="entry name" value="Thioesterase/thiol ester dehydrase-isomerase"/>
    <property type="match status" value="2"/>
</dbReference>
<protein>
    <submittedName>
        <fullName evidence="10">Acyl-ACP thioesterase</fullName>
    </submittedName>
</protein>
<evidence type="ECO:0000259" key="8">
    <source>
        <dbReference type="Pfam" id="PF01643"/>
    </source>
</evidence>
<dbReference type="InterPro" id="IPR002864">
    <property type="entry name" value="Acyl-ACP_thioesterase_NHD"/>
</dbReference>
<keyword evidence="2" id="KW-0444">Lipid biosynthesis</keyword>
<dbReference type="GO" id="GO:0016297">
    <property type="term" value="F:fatty acyl-[ACP] hydrolase activity"/>
    <property type="evidence" value="ECO:0007669"/>
    <property type="project" value="InterPro"/>
</dbReference>
<evidence type="ECO:0000256" key="6">
    <source>
        <dbReference type="ARBA" id="ARBA00023098"/>
    </source>
</evidence>
<evidence type="ECO:0000256" key="7">
    <source>
        <dbReference type="ARBA" id="ARBA00023160"/>
    </source>
</evidence>
<evidence type="ECO:0000256" key="1">
    <source>
        <dbReference type="ARBA" id="ARBA00006500"/>
    </source>
</evidence>
<name>A0A5N1IV97_9BACT</name>
<dbReference type="PANTHER" id="PTHR31727:SF6">
    <property type="entry name" value="OLEOYL-ACYL CARRIER PROTEIN THIOESTERASE 1, CHLOROPLASTIC"/>
    <property type="match status" value="1"/>
</dbReference>